<sequence length="187" mass="21843">MPKKTTQTEDAPRYFAWSTEEEITLCKGWVHHKKALDHQTYDTVNGKWKTMRQYMDRFFGVHANVMRMALISGAKDENYFTKALFDYEAEYRVPFTLNHCWEVLRKSPKEMDSVVLNFKAKKRDANRYKSFDSISFNKNSRDASNNLNVDGRDEEDKVQEVKQPMGRDIAKGLKKKGAGESGHSKRF</sequence>
<name>A0A6L2NUH4_TANCI</name>
<accession>A0A6L2NUH4</accession>
<evidence type="ECO:0000313" key="2">
    <source>
        <dbReference type="EMBL" id="GEU89813.1"/>
    </source>
</evidence>
<feature type="compositionally biased region" description="Polar residues" evidence="1">
    <location>
        <begin position="139"/>
        <end position="148"/>
    </location>
</feature>
<dbReference type="PANTHER" id="PTHR45023:SF4">
    <property type="entry name" value="GLYCINE-RICH PROTEIN-RELATED"/>
    <property type="match status" value="1"/>
</dbReference>
<feature type="compositionally biased region" description="Basic and acidic residues" evidence="1">
    <location>
        <begin position="150"/>
        <end position="160"/>
    </location>
</feature>
<comment type="caution">
    <text evidence="2">The sequence shown here is derived from an EMBL/GenBank/DDBJ whole genome shotgun (WGS) entry which is preliminary data.</text>
</comment>
<gene>
    <name evidence="2" type="ORF">Tci_061791</name>
</gene>
<reference evidence="2" key="1">
    <citation type="journal article" date="2019" name="Sci. Rep.">
        <title>Draft genome of Tanacetum cinerariifolium, the natural source of mosquito coil.</title>
        <authorList>
            <person name="Yamashiro T."/>
            <person name="Shiraishi A."/>
            <person name="Satake H."/>
            <person name="Nakayama K."/>
        </authorList>
    </citation>
    <scope>NUCLEOTIDE SEQUENCE</scope>
</reference>
<protein>
    <submittedName>
        <fullName evidence="2">Uncharacterized protein</fullName>
    </submittedName>
</protein>
<dbReference type="AlphaFoldDB" id="A0A6L2NUH4"/>
<dbReference type="EMBL" id="BKCJ010010044">
    <property type="protein sequence ID" value="GEU89813.1"/>
    <property type="molecule type" value="Genomic_DNA"/>
</dbReference>
<feature type="region of interest" description="Disordered" evidence="1">
    <location>
        <begin position="139"/>
        <end position="187"/>
    </location>
</feature>
<proteinExistence type="predicted"/>
<organism evidence="2">
    <name type="scientific">Tanacetum cinerariifolium</name>
    <name type="common">Dalmatian daisy</name>
    <name type="synonym">Chrysanthemum cinerariifolium</name>
    <dbReference type="NCBI Taxonomy" id="118510"/>
    <lineage>
        <taxon>Eukaryota</taxon>
        <taxon>Viridiplantae</taxon>
        <taxon>Streptophyta</taxon>
        <taxon>Embryophyta</taxon>
        <taxon>Tracheophyta</taxon>
        <taxon>Spermatophyta</taxon>
        <taxon>Magnoliopsida</taxon>
        <taxon>eudicotyledons</taxon>
        <taxon>Gunneridae</taxon>
        <taxon>Pentapetalae</taxon>
        <taxon>asterids</taxon>
        <taxon>campanulids</taxon>
        <taxon>Asterales</taxon>
        <taxon>Asteraceae</taxon>
        <taxon>Asteroideae</taxon>
        <taxon>Anthemideae</taxon>
        <taxon>Anthemidinae</taxon>
        <taxon>Tanacetum</taxon>
    </lineage>
</organism>
<evidence type="ECO:0000256" key="1">
    <source>
        <dbReference type="SAM" id="MobiDB-lite"/>
    </source>
</evidence>
<dbReference type="PANTHER" id="PTHR45023">
    <property type="match status" value="1"/>
</dbReference>